<dbReference type="PROSITE" id="PS51782">
    <property type="entry name" value="LYSM"/>
    <property type="match status" value="1"/>
</dbReference>
<protein>
    <submittedName>
        <fullName evidence="6">LysM peptidoglycan-binding domain-containing protein</fullName>
    </submittedName>
</protein>
<evidence type="ECO:0000313" key="7">
    <source>
        <dbReference type="Proteomes" id="UP000734511"/>
    </source>
</evidence>
<dbReference type="PANTHER" id="PTHR34700:SF4">
    <property type="entry name" value="PHAGE-LIKE ELEMENT PBSX PROTEIN XKDP"/>
    <property type="match status" value="1"/>
</dbReference>
<dbReference type="Gene3D" id="1.10.530.10">
    <property type="match status" value="1"/>
</dbReference>
<dbReference type="Gene3D" id="3.10.350.10">
    <property type="entry name" value="LysM domain"/>
    <property type="match status" value="1"/>
</dbReference>
<dbReference type="Proteomes" id="UP000734511">
    <property type="component" value="Unassembled WGS sequence"/>
</dbReference>
<feature type="compositionally biased region" description="Pro residues" evidence="3">
    <location>
        <begin position="182"/>
        <end position="191"/>
    </location>
</feature>
<dbReference type="InterPro" id="IPR010618">
    <property type="entry name" value="RPF"/>
</dbReference>
<dbReference type="InterPro" id="IPR018392">
    <property type="entry name" value="LysM"/>
</dbReference>
<feature type="compositionally biased region" description="Pro residues" evidence="3">
    <location>
        <begin position="217"/>
        <end position="229"/>
    </location>
</feature>
<dbReference type="CDD" id="cd13925">
    <property type="entry name" value="RPF"/>
    <property type="match status" value="1"/>
</dbReference>
<dbReference type="SMART" id="SM00257">
    <property type="entry name" value="LysM"/>
    <property type="match status" value="1"/>
</dbReference>
<dbReference type="Pfam" id="PF06737">
    <property type="entry name" value="Transglycosylas"/>
    <property type="match status" value="1"/>
</dbReference>
<evidence type="ECO:0000256" key="2">
    <source>
        <dbReference type="ARBA" id="ARBA00022801"/>
    </source>
</evidence>
<dbReference type="PANTHER" id="PTHR34700">
    <property type="entry name" value="POTASSIUM BINDING PROTEIN KBP"/>
    <property type="match status" value="1"/>
</dbReference>
<feature type="compositionally biased region" description="Gly residues" evidence="3">
    <location>
        <begin position="128"/>
        <end position="153"/>
    </location>
</feature>
<dbReference type="InterPro" id="IPR052196">
    <property type="entry name" value="Bact_Kbp"/>
</dbReference>
<proteinExistence type="inferred from homology"/>
<feature type="compositionally biased region" description="Low complexity" evidence="3">
    <location>
        <begin position="192"/>
        <end position="216"/>
    </location>
</feature>
<feature type="compositionally biased region" description="Polar residues" evidence="3">
    <location>
        <begin position="265"/>
        <end position="286"/>
    </location>
</feature>
<gene>
    <name evidence="6" type="ORF">HCN08_23025</name>
</gene>
<evidence type="ECO:0000256" key="3">
    <source>
        <dbReference type="SAM" id="MobiDB-lite"/>
    </source>
</evidence>
<feature type="domain" description="LysM" evidence="5">
    <location>
        <begin position="295"/>
        <end position="344"/>
    </location>
</feature>
<comment type="caution">
    <text evidence="6">The sequence shown here is derived from an EMBL/GenBank/DDBJ whole genome shotgun (WGS) entry which is preliminary data.</text>
</comment>
<feature type="signal peptide" evidence="4">
    <location>
        <begin position="1"/>
        <end position="41"/>
    </location>
</feature>
<keyword evidence="4" id="KW-0732">Signal</keyword>
<name>A0ABX0ZQV0_9ACTN</name>
<keyword evidence="7" id="KW-1185">Reference proteome</keyword>
<feature type="region of interest" description="Disordered" evidence="3">
    <location>
        <begin position="120"/>
        <end position="288"/>
    </location>
</feature>
<dbReference type="Pfam" id="PF01476">
    <property type="entry name" value="LysM"/>
    <property type="match status" value="1"/>
</dbReference>
<reference evidence="6 7" key="1">
    <citation type="submission" date="2020-03" db="EMBL/GenBank/DDBJ databases">
        <title>WGS of actinomycetes isolated from Thailand.</title>
        <authorList>
            <person name="Thawai C."/>
        </authorList>
    </citation>
    <scope>NUCLEOTIDE SEQUENCE [LARGE SCALE GENOMIC DNA]</scope>
    <source>
        <strain evidence="6 7">PRB2-1</strain>
    </source>
</reference>
<accession>A0ABX0ZQV0</accession>
<dbReference type="InterPro" id="IPR036779">
    <property type="entry name" value="LysM_dom_sf"/>
</dbReference>
<dbReference type="CDD" id="cd00118">
    <property type="entry name" value="LysM"/>
    <property type="match status" value="1"/>
</dbReference>
<dbReference type="RefSeq" id="WP_167985103.1">
    <property type="nucleotide sequence ID" value="NZ_JAATEJ010000020.1"/>
</dbReference>
<evidence type="ECO:0000256" key="1">
    <source>
        <dbReference type="ARBA" id="ARBA00010830"/>
    </source>
</evidence>
<feature type="compositionally biased region" description="Low complexity" evidence="3">
    <location>
        <begin position="154"/>
        <end position="181"/>
    </location>
</feature>
<feature type="compositionally biased region" description="Low complexity" evidence="3">
    <location>
        <begin position="230"/>
        <end position="239"/>
    </location>
</feature>
<keyword evidence="2" id="KW-0378">Hydrolase</keyword>
<sequence>MLSSANGRHRRPRQAPAAMVTVAATGAGLALPLLGAGAAHAADGSTWDKVAICESGGQWDAASHNGVYGGLGLTEDTWSRYGGLVYAPRPDLASRSQQIAVAEKILADLGPDAWPGCELGTGLLTDTGGQGTGGQGSGNGNGSGGGNADGGFGATATPAPTTPSDPGTPTTAPADPAAPTTPATPAPPTAPADPGTPSAGTPTVPVTPPATTAPTTPATPPVTTPPTAPADPAAPTAPTTGGGRHARPYSPTDEALAAADRATRTETSAVTENTPDGNTTAGDGNSDTAADKAADTYKVGAGDSLSGIAASQDVAGGWQHLYDANHQLIGDNPNLIKPGQILDLG</sequence>
<dbReference type="SUPFAM" id="SSF53955">
    <property type="entry name" value="Lysozyme-like"/>
    <property type="match status" value="1"/>
</dbReference>
<evidence type="ECO:0000259" key="5">
    <source>
        <dbReference type="PROSITE" id="PS51782"/>
    </source>
</evidence>
<evidence type="ECO:0000256" key="4">
    <source>
        <dbReference type="SAM" id="SignalP"/>
    </source>
</evidence>
<organism evidence="6 7">
    <name type="scientific">Actinacidiphila epipremni</name>
    <dbReference type="NCBI Taxonomy" id="2053013"/>
    <lineage>
        <taxon>Bacteria</taxon>
        <taxon>Bacillati</taxon>
        <taxon>Actinomycetota</taxon>
        <taxon>Actinomycetes</taxon>
        <taxon>Kitasatosporales</taxon>
        <taxon>Streptomycetaceae</taxon>
        <taxon>Actinacidiphila</taxon>
    </lineage>
</organism>
<feature type="chain" id="PRO_5045460891" evidence="4">
    <location>
        <begin position="42"/>
        <end position="345"/>
    </location>
</feature>
<evidence type="ECO:0000313" key="6">
    <source>
        <dbReference type="EMBL" id="NJP46255.1"/>
    </source>
</evidence>
<comment type="similarity">
    <text evidence="1">Belongs to the transglycosylase family. Rpf subfamily.</text>
</comment>
<dbReference type="InterPro" id="IPR023346">
    <property type="entry name" value="Lysozyme-like_dom_sf"/>
</dbReference>
<dbReference type="EMBL" id="JAATEJ010000020">
    <property type="protein sequence ID" value="NJP46255.1"/>
    <property type="molecule type" value="Genomic_DNA"/>
</dbReference>